<feature type="domain" description="ABC transmembrane type-1" evidence="11">
    <location>
        <begin position="64"/>
        <end position="362"/>
    </location>
</feature>
<feature type="transmembrane region" description="Helical" evidence="9">
    <location>
        <begin position="220"/>
        <end position="239"/>
    </location>
</feature>
<dbReference type="InterPro" id="IPR011527">
    <property type="entry name" value="ABC1_TM_dom"/>
</dbReference>
<feature type="transmembrane region" description="Helical" evidence="9">
    <location>
        <begin position="102"/>
        <end position="123"/>
    </location>
</feature>
<feature type="domain" description="ABC transporter" evidence="10">
    <location>
        <begin position="396"/>
        <end position="594"/>
    </location>
</feature>
<comment type="subcellular location">
    <subcellularLocation>
        <location evidence="1">Cell membrane</location>
        <topology evidence="1">Multi-pass membrane protein</topology>
    </subcellularLocation>
</comment>
<dbReference type="PROSITE" id="PS50929">
    <property type="entry name" value="ABC_TM1F"/>
    <property type="match status" value="1"/>
</dbReference>
<keyword evidence="3" id="KW-1003">Cell membrane</keyword>
<sequence length="595" mass="67660">MMESTLPKWQAELAGTPAWLLQTFIGVLVVVVLSAWLLKKTRFGTEFWHVLRPCLDKKSNFKVLLVLAVMLVLLITEIRLFVLNTFTSNGIYTAMQDLDVAAFWTVAFINAGILLLRTVNVVLNDFFDQSLAIKWSERLNALLVSRWLADKNYHRLQMLRIAPDNIEQRIQQDAQDFIASTFEFIRGMLNSVLSTVEFTLVLWGLAGALHLFGFTIPKGLVYFIFIFVIVATAIAMWIGNPLIKYNYQNEQLNGDYRYSLIRIRDNSESIAFYHGEWREQKSLSMRFGAIIRNRWLIVRQSLMLTGFNDIVTQSIKLLPILLQAPRLFAGQIKIGDIQQTVLVFVRLQNALSFFRNFYKQFTVYRARLERLYGFMQSMDDDSCTQLPQQETVSDGLRLQNATLYRADGEKLIENISLVVSSGQSLLIQGPSGCGKTSLLRMMAGLWPFGSSGSIRSPRHEDTMFVPQRAYVPQGSLREAVCYPNIDPHHPELAQALTLCRLEKLIDKLDEVGNWQQTLSPGELQRVAFARILLGKPKLILLDEATSALDEPTEAALYRLLRRQLPHSIIVSIGHRGTLAEFHDKSMYIARAGCAA</sequence>
<evidence type="ECO:0000256" key="9">
    <source>
        <dbReference type="SAM" id="Phobius"/>
    </source>
</evidence>
<evidence type="ECO:0000256" key="6">
    <source>
        <dbReference type="ARBA" id="ARBA00022840"/>
    </source>
</evidence>
<keyword evidence="5" id="KW-0547">Nucleotide-binding</keyword>
<evidence type="ECO:0000259" key="10">
    <source>
        <dbReference type="PROSITE" id="PS50893"/>
    </source>
</evidence>
<evidence type="ECO:0000256" key="3">
    <source>
        <dbReference type="ARBA" id="ARBA00022475"/>
    </source>
</evidence>
<dbReference type="SMART" id="SM00382">
    <property type="entry name" value="AAA"/>
    <property type="match status" value="1"/>
</dbReference>
<evidence type="ECO:0000256" key="2">
    <source>
        <dbReference type="ARBA" id="ARBA00022448"/>
    </source>
</evidence>
<dbReference type="Gene3D" id="1.20.1560.10">
    <property type="entry name" value="ABC transporter type 1, transmembrane domain"/>
    <property type="match status" value="1"/>
</dbReference>
<dbReference type="PANTHER" id="PTHR11384:SF59">
    <property type="entry name" value="LYSOSOMAL COBALAMIN TRANSPORTER ABCD4"/>
    <property type="match status" value="1"/>
</dbReference>
<dbReference type="InterPro" id="IPR050835">
    <property type="entry name" value="ABC_transporter_sub-D"/>
</dbReference>
<dbReference type="EMBL" id="SLXE01000001">
    <property type="protein sequence ID" value="TCP10347.1"/>
    <property type="molecule type" value="Genomic_DNA"/>
</dbReference>
<evidence type="ECO:0000256" key="7">
    <source>
        <dbReference type="ARBA" id="ARBA00022989"/>
    </source>
</evidence>
<evidence type="ECO:0000313" key="12">
    <source>
        <dbReference type="EMBL" id="TCP10347.1"/>
    </source>
</evidence>
<dbReference type="Pfam" id="PF00005">
    <property type="entry name" value="ABC_tran"/>
    <property type="match status" value="1"/>
</dbReference>
<evidence type="ECO:0000256" key="5">
    <source>
        <dbReference type="ARBA" id="ARBA00022741"/>
    </source>
</evidence>
<dbReference type="SUPFAM" id="SSF52540">
    <property type="entry name" value="P-loop containing nucleoside triphosphate hydrolases"/>
    <property type="match status" value="1"/>
</dbReference>
<keyword evidence="2" id="KW-0813">Transport</keyword>
<dbReference type="PROSITE" id="PS50893">
    <property type="entry name" value="ABC_TRANSPORTER_2"/>
    <property type="match status" value="1"/>
</dbReference>
<dbReference type="InterPro" id="IPR003439">
    <property type="entry name" value="ABC_transporter-like_ATP-bd"/>
</dbReference>
<dbReference type="InterPro" id="IPR003593">
    <property type="entry name" value="AAA+_ATPase"/>
</dbReference>
<dbReference type="PANTHER" id="PTHR11384">
    <property type="entry name" value="ATP-BINDING CASSETTE, SUB-FAMILY D MEMBER"/>
    <property type="match status" value="1"/>
</dbReference>
<evidence type="ECO:0000313" key="13">
    <source>
        <dbReference type="Proteomes" id="UP000294721"/>
    </source>
</evidence>
<evidence type="ECO:0000256" key="8">
    <source>
        <dbReference type="ARBA" id="ARBA00023136"/>
    </source>
</evidence>
<feature type="transmembrane region" description="Helical" evidence="9">
    <location>
        <begin position="192"/>
        <end position="214"/>
    </location>
</feature>
<name>A0ABY2C1L4_9NEIS</name>
<dbReference type="GO" id="GO:0005524">
    <property type="term" value="F:ATP binding"/>
    <property type="evidence" value="ECO:0007669"/>
    <property type="project" value="UniProtKB-KW"/>
</dbReference>
<reference evidence="12 13" key="1">
    <citation type="submission" date="2019-03" db="EMBL/GenBank/DDBJ databases">
        <title>Genomic Encyclopedia of Type Strains, Phase IV (KMG-IV): sequencing the most valuable type-strain genomes for metagenomic binning, comparative biology and taxonomic classification.</title>
        <authorList>
            <person name="Goeker M."/>
        </authorList>
    </citation>
    <scope>NUCLEOTIDE SEQUENCE [LARGE SCALE GENOMIC DNA]</scope>
    <source>
        <strain evidence="12 13">DSM 17474</strain>
    </source>
</reference>
<evidence type="ECO:0000256" key="4">
    <source>
        <dbReference type="ARBA" id="ARBA00022692"/>
    </source>
</evidence>
<protein>
    <submittedName>
        <fullName evidence="12">ATP-binding cassette transporter</fullName>
    </submittedName>
</protein>
<dbReference type="PROSITE" id="PS00211">
    <property type="entry name" value="ABC_TRANSPORTER_1"/>
    <property type="match status" value="1"/>
</dbReference>
<keyword evidence="7 9" id="KW-1133">Transmembrane helix</keyword>
<accession>A0ABY2C1L4</accession>
<dbReference type="SUPFAM" id="SSF90123">
    <property type="entry name" value="ABC transporter transmembrane region"/>
    <property type="match status" value="1"/>
</dbReference>
<evidence type="ECO:0000259" key="11">
    <source>
        <dbReference type="PROSITE" id="PS50929"/>
    </source>
</evidence>
<dbReference type="InterPro" id="IPR027417">
    <property type="entry name" value="P-loop_NTPase"/>
</dbReference>
<keyword evidence="13" id="KW-1185">Reference proteome</keyword>
<gene>
    <name evidence="12" type="ORF">EV680_10112</name>
</gene>
<feature type="transmembrane region" description="Helical" evidence="9">
    <location>
        <begin position="59"/>
        <end position="82"/>
    </location>
</feature>
<proteinExistence type="predicted"/>
<comment type="caution">
    <text evidence="12">The sequence shown here is derived from an EMBL/GenBank/DDBJ whole genome shotgun (WGS) entry which is preliminary data.</text>
</comment>
<keyword evidence="6 12" id="KW-0067">ATP-binding</keyword>
<organism evidence="12 13">
    <name type="scientific">Uruburuella suis</name>
    <dbReference type="NCBI Taxonomy" id="252130"/>
    <lineage>
        <taxon>Bacteria</taxon>
        <taxon>Pseudomonadati</taxon>
        <taxon>Pseudomonadota</taxon>
        <taxon>Betaproteobacteria</taxon>
        <taxon>Neisseriales</taxon>
        <taxon>Neisseriaceae</taxon>
        <taxon>Uruburuella</taxon>
    </lineage>
</organism>
<keyword evidence="8 9" id="KW-0472">Membrane</keyword>
<dbReference type="InterPro" id="IPR017871">
    <property type="entry name" value="ABC_transporter-like_CS"/>
</dbReference>
<dbReference type="Pfam" id="PF06472">
    <property type="entry name" value="ABC_membrane_2"/>
    <property type="match status" value="1"/>
</dbReference>
<dbReference type="Gene3D" id="3.40.50.300">
    <property type="entry name" value="P-loop containing nucleotide triphosphate hydrolases"/>
    <property type="match status" value="1"/>
</dbReference>
<dbReference type="CDD" id="cd03223">
    <property type="entry name" value="ABCD_peroxisomal_ALDP"/>
    <property type="match status" value="1"/>
</dbReference>
<keyword evidence="4 9" id="KW-0812">Transmembrane</keyword>
<dbReference type="Proteomes" id="UP000294721">
    <property type="component" value="Unassembled WGS sequence"/>
</dbReference>
<evidence type="ECO:0000256" key="1">
    <source>
        <dbReference type="ARBA" id="ARBA00004651"/>
    </source>
</evidence>
<feature type="transmembrane region" description="Helical" evidence="9">
    <location>
        <begin position="20"/>
        <end position="38"/>
    </location>
</feature>
<dbReference type="InterPro" id="IPR036640">
    <property type="entry name" value="ABC1_TM_sf"/>
</dbReference>